<evidence type="ECO:0000313" key="6">
    <source>
        <dbReference type="EMBL" id="SFP65570.1"/>
    </source>
</evidence>
<dbReference type="RefSeq" id="WP_167545409.1">
    <property type="nucleotide sequence ID" value="NZ_FOWC01000006.1"/>
</dbReference>
<dbReference type="GO" id="GO:0005524">
    <property type="term" value="F:ATP binding"/>
    <property type="evidence" value="ECO:0007669"/>
    <property type="project" value="InterPro"/>
</dbReference>
<dbReference type="InterPro" id="IPR045851">
    <property type="entry name" value="AMP-bd_C_sf"/>
</dbReference>
<dbReference type="InterPro" id="IPR023213">
    <property type="entry name" value="CAT-like_dom_sf"/>
</dbReference>
<evidence type="ECO:0000256" key="2">
    <source>
        <dbReference type="ARBA" id="ARBA00022450"/>
    </source>
</evidence>
<dbReference type="Gene3D" id="1.10.1200.10">
    <property type="entry name" value="ACP-like"/>
    <property type="match status" value="4"/>
</dbReference>
<comment type="cofactor">
    <cofactor evidence="1">
        <name>pantetheine 4'-phosphate</name>
        <dbReference type="ChEBI" id="CHEBI:47942"/>
    </cofactor>
</comment>
<dbReference type="Gene3D" id="3.30.559.30">
    <property type="entry name" value="Nonribosomal peptide synthetase, condensation domain"/>
    <property type="match status" value="5"/>
</dbReference>
<dbReference type="SMART" id="SM00823">
    <property type="entry name" value="PKS_PP"/>
    <property type="match status" value="4"/>
</dbReference>
<dbReference type="SUPFAM" id="SSF52777">
    <property type="entry name" value="CoA-dependent acyltransferases"/>
    <property type="match status" value="10"/>
</dbReference>
<dbReference type="CDD" id="cd19543">
    <property type="entry name" value="DCL_NRPS"/>
    <property type="match status" value="3"/>
</dbReference>
<dbReference type="Gene3D" id="3.30.300.30">
    <property type="match status" value="4"/>
</dbReference>
<feature type="compositionally biased region" description="Basic and acidic residues" evidence="4">
    <location>
        <begin position="4285"/>
        <end position="4296"/>
    </location>
</feature>
<dbReference type="Gene3D" id="3.30.559.10">
    <property type="entry name" value="Chloramphenicol acetyltransferase-like domain"/>
    <property type="match status" value="5"/>
</dbReference>
<dbReference type="NCBIfam" id="TIGR01733">
    <property type="entry name" value="AA-adenyl-dom"/>
    <property type="match status" value="3"/>
</dbReference>
<keyword evidence="3" id="KW-0597">Phosphoprotein</keyword>
<dbReference type="GO" id="GO:0004820">
    <property type="term" value="F:glycine-tRNA ligase activity"/>
    <property type="evidence" value="ECO:0007669"/>
    <property type="project" value="InterPro"/>
</dbReference>
<accession>A0A1I5S4D5</accession>
<dbReference type="EMBL" id="FOWC01000006">
    <property type="protein sequence ID" value="SFP65570.1"/>
    <property type="molecule type" value="Genomic_DNA"/>
</dbReference>
<dbReference type="Gene3D" id="3.40.50.12780">
    <property type="entry name" value="N-terminal domain of ligase-like"/>
    <property type="match status" value="4"/>
</dbReference>
<dbReference type="InterPro" id="IPR010071">
    <property type="entry name" value="AA_adenyl_dom"/>
</dbReference>
<protein>
    <submittedName>
        <fullName evidence="6">Non-ribosomal peptide synthase domain TIGR01720/amino acid adenylation domain-containing protein</fullName>
    </submittedName>
</protein>
<dbReference type="FunFam" id="3.40.50.12780:FF:000012">
    <property type="entry name" value="Non-ribosomal peptide synthetase"/>
    <property type="match status" value="2"/>
</dbReference>
<dbReference type="InterPro" id="IPR006162">
    <property type="entry name" value="Ppantetheine_attach_site"/>
</dbReference>
<dbReference type="CDD" id="cd19540">
    <property type="entry name" value="LCL_NRPS-like"/>
    <property type="match status" value="1"/>
</dbReference>
<evidence type="ECO:0000256" key="1">
    <source>
        <dbReference type="ARBA" id="ARBA00001957"/>
    </source>
</evidence>
<dbReference type="InterPro" id="IPR006194">
    <property type="entry name" value="Gly-tRNA-synth_heterodimer"/>
</dbReference>
<dbReference type="InterPro" id="IPR025110">
    <property type="entry name" value="AMP-bd_C"/>
</dbReference>
<dbReference type="Pfam" id="PF13193">
    <property type="entry name" value="AMP-binding_C"/>
    <property type="match status" value="3"/>
</dbReference>
<dbReference type="NCBIfam" id="NF003417">
    <property type="entry name" value="PRK04813.1"/>
    <property type="match status" value="7"/>
</dbReference>
<dbReference type="Pfam" id="PF00668">
    <property type="entry name" value="Condensation"/>
    <property type="match status" value="5"/>
</dbReference>
<dbReference type="SUPFAM" id="SSF56801">
    <property type="entry name" value="Acetyl-CoA synthetase-like"/>
    <property type="match status" value="4"/>
</dbReference>
<dbReference type="InterPro" id="IPR020806">
    <property type="entry name" value="PKS_PP-bd"/>
</dbReference>
<dbReference type="InterPro" id="IPR000873">
    <property type="entry name" value="AMP-dep_synth/lig_dom"/>
</dbReference>
<dbReference type="SUPFAM" id="SSF47336">
    <property type="entry name" value="ACP-like"/>
    <property type="match status" value="4"/>
</dbReference>
<name>A0A1I5S4D5_9PSEU</name>
<dbReference type="GO" id="GO:0044550">
    <property type="term" value="P:secondary metabolite biosynthetic process"/>
    <property type="evidence" value="ECO:0007669"/>
    <property type="project" value="TreeGrafter"/>
</dbReference>
<dbReference type="PROSITE" id="PS00012">
    <property type="entry name" value="PHOSPHOPANTETHEINE"/>
    <property type="match status" value="4"/>
</dbReference>
<feature type="domain" description="Carrier" evidence="5">
    <location>
        <begin position="931"/>
        <end position="1006"/>
    </location>
</feature>
<dbReference type="PROSITE" id="PS00455">
    <property type="entry name" value="AMP_BINDING"/>
    <property type="match status" value="4"/>
</dbReference>
<organism evidence="6 7">
    <name type="scientific">Amycolatopsis rubida</name>
    <dbReference type="NCBI Taxonomy" id="112413"/>
    <lineage>
        <taxon>Bacteria</taxon>
        <taxon>Bacillati</taxon>
        <taxon>Actinomycetota</taxon>
        <taxon>Actinomycetes</taxon>
        <taxon>Pseudonocardiales</taxon>
        <taxon>Pseudonocardiaceae</taxon>
        <taxon>Amycolatopsis</taxon>
    </lineage>
</organism>
<dbReference type="CDD" id="cd17646">
    <property type="entry name" value="A_NRPS_AB3403-like"/>
    <property type="match status" value="2"/>
</dbReference>
<dbReference type="PROSITE" id="PS50861">
    <property type="entry name" value="AA_TRNA_LIGASE_II_GLYAB"/>
    <property type="match status" value="1"/>
</dbReference>
<feature type="domain" description="Carrier" evidence="5">
    <location>
        <begin position="2902"/>
        <end position="2976"/>
    </location>
</feature>
<dbReference type="STRING" id="112413.SAMN05421854_106181"/>
<reference evidence="6 7" key="1">
    <citation type="submission" date="2016-10" db="EMBL/GenBank/DDBJ databases">
        <authorList>
            <person name="de Groot N.N."/>
        </authorList>
    </citation>
    <scope>NUCLEOTIDE SEQUENCE [LARGE SCALE GENOMIC DNA]</scope>
    <source>
        <strain evidence="6 7">DSM 44637</strain>
    </source>
</reference>
<dbReference type="FunFam" id="3.40.50.980:FF:000002">
    <property type="entry name" value="Enterobactin synthetase component F"/>
    <property type="match status" value="2"/>
</dbReference>
<gene>
    <name evidence="6" type="ORF">SAMN05421854_106181</name>
</gene>
<dbReference type="Pfam" id="PF00501">
    <property type="entry name" value="AMP-binding"/>
    <property type="match status" value="6"/>
</dbReference>
<dbReference type="GO" id="GO:0043041">
    <property type="term" value="P:amino acid activation for nonribosomal peptide biosynthetic process"/>
    <property type="evidence" value="ECO:0007669"/>
    <property type="project" value="TreeGrafter"/>
</dbReference>
<dbReference type="GO" id="GO:0005829">
    <property type="term" value="C:cytosol"/>
    <property type="evidence" value="ECO:0007669"/>
    <property type="project" value="TreeGrafter"/>
</dbReference>
<dbReference type="PROSITE" id="PS50075">
    <property type="entry name" value="CARRIER"/>
    <property type="match status" value="4"/>
</dbReference>
<evidence type="ECO:0000256" key="3">
    <source>
        <dbReference type="ARBA" id="ARBA00022553"/>
    </source>
</evidence>
<proteinExistence type="predicted"/>
<dbReference type="InterPro" id="IPR036736">
    <property type="entry name" value="ACP-like_sf"/>
</dbReference>
<dbReference type="InterPro" id="IPR001242">
    <property type="entry name" value="Condensation_dom"/>
</dbReference>
<dbReference type="GO" id="GO:0031177">
    <property type="term" value="F:phosphopantetheine binding"/>
    <property type="evidence" value="ECO:0007669"/>
    <property type="project" value="InterPro"/>
</dbReference>
<dbReference type="GO" id="GO:0008610">
    <property type="term" value="P:lipid biosynthetic process"/>
    <property type="evidence" value="ECO:0007669"/>
    <property type="project" value="UniProtKB-ARBA"/>
</dbReference>
<dbReference type="PANTHER" id="PTHR45527:SF1">
    <property type="entry name" value="FATTY ACID SYNTHASE"/>
    <property type="match status" value="1"/>
</dbReference>
<dbReference type="InterPro" id="IPR009081">
    <property type="entry name" value="PP-bd_ACP"/>
</dbReference>
<dbReference type="InterPro" id="IPR020845">
    <property type="entry name" value="AMP-binding_CS"/>
</dbReference>
<evidence type="ECO:0000259" key="5">
    <source>
        <dbReference type="PROSITE" id="PS50075"/>
    </source>
</evidence>
<dbReference type="Proteomes" id="UP000199137">
    <property type="component" value="Unassembled WGS sequence"/>
</dbReference>
<dbReference type="GO" id="GO:0006426">
    <property type="term" value="P:glycyl-tRNA aminoacylation"/>
    <property type="evidence" value="ECO:0007669"/>
    <property type="project" value="InterPro"/>
</dbReference>
<evidence type="ECO:0000256" key="4">
    <source>
        <dbReference type="SAM" id="MobiDB-lite"/>
    </source>
</evidence>
<feature type="region of interest" description="Disordered" evidence="4">
    <location>
        <begin position="4285"/>
        <end position="4305"/>
    </location>
</feature>
<dbReference type="InterPro" id="IPR042099">
    <property type="entry name" value="ANL_N_sf"/>
</dbReference>
<dbReference type="PANTHER" id="PTHR45527">
    <property type="entry name" value="NONRIBOSOMAL PEPTIDE SYNTHETASE"/>
    <property type="match status" value="1"/>
</dbReference>
<evidence type="ECO:0000313" key="7">
    <source>
        <dbReference type="Proteomes" id="UP000199137"/>
    </source>
</evidence>
<feature type="domain" description="Carrier" evidence="5">
    <location>
        <begin position="4302"/>
        <end position="4376"/>
    </location>
</feature>
<feature type="domain" description="Carrier" evidence="5">
    <location>
        <begin position="1925"/>
        <end position="1999"/>
    </location>
</feature>
<dbReference type="CDD" id="cd05930">
    <property type="entry name" value="A_NRPS"/>
    <property type="match status" value="2"/>
</dbReference>
<keyword evidence="2" id="KW-0596">Phosphopantetheine</keyword>
<dbReference type="Pfam" id="PF00550">
    <property type="entry name" value="PP-binding"/>
    <property type="match status" value="4"/>
</dbReference>
<sequence length="4407" mass="471384">MTHGGFEDVLPLTPLQEGLFFLSSLDREEQDVYTVQLRFELGGTVDADRLRAAAQALLDRHANLRVAVTATGVERPVQLVLRRVEVPFAEVVAADRAEACRIAETDRARRFDPEQPPLIRFTLVHLGDDEHHLLLTHHHLLMDGWSGPLLGRDLFALYASAGDASVLPRVRPYRDYLGWLHAQDRSAARTAWRTALSDVDGPTLLVPEGSRSGVAVPDRIGHRLSTEDTEGLTAFARRRGITLNTLMQAAWGLVLGRATGRGDVVFGVTVHGRPADLPGAHEMVGLFINTVPARITARPAETTAAFLSRVQSEQANLLEHQHLGLTEIQQLAGGRDLFDSLLVFESYPVDQDELARTQREAGLDVRSVTTADAAHYPVGLTVIPGPRLEIGLSHRADLVSAERADHLLRSVVTALLAFADDAARPVGQLPLLPEDVARTVIRDWNDTAHPGPVTTLQDQFADRVRQSPDALAVIAEDTRWTFAELDRQAARYAGILAARGIRPGDRVAVAVPRSPELVAALFAVHRLGAVFLAVEPGLPEQRIRHLVEDSGAALVVTPELLAEPADPVAGTTAVPGSHPAYVLYTSGSTGRPKGVVVSHEAIAAKMAWFAAAVQPGDADRMLFKAPVSFDVFLTEMFWPVYSGRPVVLARPDGHGDPAYLAGLIVREAVTVVNFVPSMLGAFLAEPAAAAATSLRLVSVGGEALQIGQVLRTREILPAATLLNLYGPTETAVDLVAWDTSAEDGSRPVPIGRPVRGTRACVLDAALRPVAPGEPGELYLAGPQLAIGYLGAPGLTASRFVANPFGPGRLYRTGDLARWNSDGTLSYLGRTDQQVKIRGVRVEPGEIEHALTALPDIRDAAVVVRSGELAAYLTPGTADPASVRAELARALPSYLVPTTIVALDALPATANGKLDIAALPEPGRGPGGVRREPRTAAEQLITERFAAVLDRPRVFTDEDFFALGGHSLLAIKLVAGLKSALRVELSPRTVFEHPTPAALAAALADADTARPPLLPGPRPEFLPLSASQRQLWFLHRVDGPNATYNLPLVWRIRGPLDADALRAALADLTARHEILRTVYPDRDGVPCQRILDPGPVPCPVADVAEADLADRVAELIAHPFDLTAEAPIRPALLRTGAHDHVLVLLLHHIAGDEWSSHPLRRDLFAAYRARLGGTAPHWLPLPVQYADFALWQKENEPSAEFWLKELAGLPELLELPADLPRPAVAGQHGGAAEFELPAETTARLRELAAQTGTTQFMVAQAAVAALLHLSGAGDDIPLGTQVAGRSDSALDELVGFFTNTIVLRTRVEGSPAFRTLLDRVRATDLAAFEHQDLPFDRLVEQLRPQRSAAHHPLFQVGVAYQHVDAEAEEHGELTLTPYRFPFPVAKFDLEFEFADLGDRVAGAVLHRTDLFTPAAARRLADGLVRLLGEAAADPDRPITSLDLLTPADRERLLGFGRGPAAPGHRSIAGLFASAVTRFPDTEAVSGLTYRELDARSSELATRLDAHGARRGERVLVQLARGAEAVTAFLAVAKTGATYLPLASGAPAARRDEIVADARPVAEITADGVRTLGESCPAAPAAYLIYTSGSTGRPKGVLVPDAGIESLVHTAVHTYGAGPGARVLQFTSPAFDVYLEELAMSVLSGGTLCIPEENERLGAALGEFARRHDLTHVDLPPAALEALPAGSLPASATIVAGSDEVPADLVARWAPGRKLFNAYGPTETTVNATVWACPEPFAGRVRIGRADTARTLYVLDDWLRPAHQGELYVGSDALALGYWNAPAATAERFVANPFDRGRMYRTGDRVRWTEDGDLEFLGRADTQLKIRGFRIEPAEVEAALTALPEVSMAAVVARAGGGPRRLVGYVTPAGLDGVELRRKLGATLPDYLVPSAIVGLNSLPLNASGKIDRRTLSTADWAAPPETAGRAAETEAERAVAAAFGDVLGLREVDVDTGFFALGGDSISSIQVVSRLRSAGWRITARQVFEHQTIAELAAAATPLADETPAAASGETRALAPLQEGLLYLDQIEPGGYLVQQVFTLSGDLDAGLLRRCLHAMLERYPNLRAGFAFSETSRPVQFLPAHSELPWRELALNDAEFAKLLEDDRATGFDLAKPPLMRAACVRFAEGTHRLVLTHHHILMDGWSGPLFGRELFLLYAAGGDPAALPPAADYAGYLDWLARQDQQATEEAWRTALSDVDGPTLVGAAEGPARDLAVDLPPQLSELARKHGTTLNTVVQVLWAITLSAETGRDDVVFGTTVHGRPADLDGAERMVGLFINTVPVRVRLRAGEPVAALLARVQAEQARLLDHQHAGLADIQRAAGTGELFDTLLVFESYPVDDAALADAERRSGLTVAGLAERDDTHYPLTLLVAPGETPVLTLRHRRDVTRLAARLRAVAEWLVRGGDIPTGFLSEDEHQAVVHTWNDTAHDVPRTTLPALFAAQAERTPDAIAVVDGAHEWTYAEFAARVRELAGALRAGPGDVVAVSLPRSAELVAVLHAVQACGAAYLPIDPDLPAERVDFLLEDAKPALVVTPEWLSEADSAPFASVRVRPEDTAYLLYTSGSTGRPKGVAVAHAAIVNRLLWMAEAYGFGPSTRTLQKTPASFDVSVWELFLPLLTGGTLVVAAPDAHRDPAQLAAIIREQRVDTVHFVPSMLAAFLPEAAGLGLRTVICSGEALPADLALRAREVLGVAVRNLYGPTEAAVDVTAWDTAAEDGTRPVPIGRPVWNTQTYVLDTALRPVAPGVPGELYLAGAQLGDGYRGRPGLTATRFVANPFGTGRLYRTGDLARWNPDGTLAYLGRTDDQVKLRGQRIELGEIEHALRDLDGVESAAVAVHDPVITGYVTGPVDGEEIRARLAERLPSAMVPTVVLVLDSLPLTPSGKLDRKALPAPDLSIQDSGDVPASPVEAAIATEFAAVLGLGAVGASADFFRLGGDSISSLQLIARLRRVGYRLSPREIFEHRTPAALAAFARRDSEAVKTGTRTGVVPLLPVMASLRDLGGDTRRFSQSMLLTTPPDLTEAQLAGKLDAILTAHDALRAQLEPGWVYRIRPEGSVTAADVLRRGTGAVREEFETALGELDPEAGVMLRAVWFDRGLLLLVAHHLVVDGVSWRILMDDFAEARIAPEQTSFHDWAHAVRDLERTAGWTDVLAGTGSLGTEIPGAHARETVEEHAVEIPADLTGKLLTGVPAAAHAGVQDVLLTALALAVSRWRAARGLPDDGGLVLDLEGHGRDEHLVPGTDLSRTIGWFTTVYPARIGGAGGDAVAWLKTVKEQLRALPEPLTFPGPAEGRTVLFNYLGRLDGPAATGYWRPAPESAQLDSGADQATPVSHPLEINAVAVRHDDGLRLHCDLAYVRDVFTAEDIRELGDGWRAALAELADAAGEPFRTPSDFPLVSLGQSDVDELAAAADILPLSPLQEGIAFQASFDSEDVYSVCHSFELTGPLDAERMRAAGQALLDRHANLRAAFRQLRSGVTVQVVPAHAELPWELVEDETEFATRRFDLAEAPAVRLGLRRLGEDRHRLLLAHHHVLADGWSGPLLAEELFTLYAGRELPPVRPYAEYLKWLAARDEAAAAQAWRTALADLDGPTLLLPGADARETVRPERASTALGAGRSAKVTAVARDLGVTVSTLLNTAWALVLGQLTGRTDVVFGVTVHGRPADLPGAERMIGLFINTVPVRVRTLAAEPFAALVRRVDEEQIRLLDHQHAGLAEIQRWAGTGELFDTLVVFESYPVDDDRLAGAEKSAGLTVEAVAGTDATHYPLALVVEPGEEVVLGLDHRPGTVDADAVLARLTGVLDAITADPAVLVGRIPLAAEKEPQGAEVALEPATLPELFAAQVAATPDAVAVAAAGRSLTYAEFEDLVARIAASLDAGPGDLVGVSLPRSIELVAVLHAVHRRGAAYVPIDPGYPPARREFLAADSAPALLITALPELGAERRPLVRVPDTAPAYVIYTSGSTGRPKGVVVDHRAVVNRLRWMADEYGFGADTRTLQKTPISFDVSVWELFLPLLTGGTLVVAPPDAHQDPAQLAAVIREERVDTVHFVPSMLRPFLAEPSAAGLPLRRIFCSGEALPGDLVLAARELLPEASVHNLYGPTEAAVDVTAWDTSGEDGSGPVPLGHPVWNTGTHVLDAALRPVPRGCVGELYLSGVQLAHGYLRRPGLTATRFVAGPDGARLYRTGDLARRRADGVLEYLGRGDDQVKIRGVRIEPGEVAAALSALPGITGAQVAVRDTGLVGYLTGTSRSGAELRAELRESLPEQLVPSAFVWLDAFPVTPNGKLDRAALPEPDRQAETGSAAPRTETERVLAAAVAEVLGLDRVGVFDDFFALGGDSIRSLHLVGRVRPEGLKITPRQVFELRTAAALAEAAESVDLAAEALLSAAEPLIELDEDEFAEFSGDWSVS</sequence>